<dbReference type="GO" id="GO:0043565">
    <property type="term" value="F:sequence-specific DNA binding"/>
    <property type="evidence" value="ECO:0007669"/>
    <property type="project" value="UniProtKB-ARBA"/>
</dbReference>
<dbReference type="InterPro" id="IPR013321">
    <property type="entry name" value="Arc_rbn_hlx_hlx"/>
</dbReference>
<sequence>MNEQAQIGIKLDKALKEDVDIILRGLGIKPTMAITGLYQYILRHGALPFIIHTQVHTPQTLFGHLFMDYSVLKRTLGGILQPLTDGGADQRT</sequence>
<organism evidence="1">
    <name type="scientific">Serratia fonticola</name>
    <dbReference type="NCBI Taxonomy" id="47917"/>
    <lineage>
        <taxon>Bacteria</taxon>
        <taxon>Pseudomonadati</taxon>
        <taxon>Pseudomonadota</taxon>
        <taxon>Gammaproteobacteria</taxon>
        <taxon>Enterobacterales</taxon>
        <taxon>Yersiniaceae</taxon>
        <taxon>Serratia</taxon>
    </lineage>
</organism>
<protein>
    <submittedName>
        <fullName evidence="1">Addiction module antitoxin, RelB/DinJ family</fullName>
    </submittedName>
</protein>
<gene>
    <name evidence="1" type="ORF">NCTC12965_06214</name>
</gene>
<dbReference type="AlphaFoldDB" id="A0A4U9VYP3"/>
<dbReference type="GO" id="GO:0006355">
    <property type="term" value="P:regulation of DNA-templated transcription"/>
    <property type="evidence" value="ECO:0007669"/>
    <property type="project" value="InterPro"/>
</dbReference>
<dbReference type="Gene3D" id="1.10.1220.10">
    <property type="entry name" value="Met repressor-like"/>
    <property type="match status" value="1"/>
</dbReference>
<name>A0A4U9VYP3_SERFO</name>
<accession>A0A4U9VYP3</accession>
<evidence type="ECO:0000313" key="1">
    <source>
        <dbReference type="EMBL" id="VTR51707.1"/>
    </source>
</evidence>
<proteinExistence type="predicted"/>
<reference evidence="1" key="1">
    <citation type="submission" date="2019-05" db="EMBL/GenBank/DDBJ databases">
        <authorList>
            <consortium name="Pathogen Informatics"/>
        </authorList>
    </citation>
    <scope>NUCLEOTIDE SEQUENCE [LARGE SCALE GENOMIC DNA]</scope>
    <source>
        <strain evidence="1">NCTC12965</strain>
    </source>
</reference>
<dbReference type="EMBL" id="CABEEZ010000125">
    <property type="protein sequence ID" value="VTR51707.1"/>
    <property type="molecule type" value="Genomic_DNA"/>
</dbReference>